<proteinExistence type="predicted"/>
<evidence type="ECO:0000313" key="2">
    <source>
        <dbReference type="EMBL" id="GAA4307865.1"/>
    </source>
</evidence>
<dbReference type="Proteomes" id="UP001501844">
    <property type="component" value="Unassembled WGS sequence"/>
</dbReference>
<feature type="region of interest" description="Disordered" evidence="1">
    <location>
        <begin position="1"/>
        <end position="93"/>
    </location>
</feature>
<keyword evidence="3" id="KW-1185">Reference proteome</keyword>
<evidence type="ECO:0000313" key="3">
    <source>
        <dbReference type="Proteomes" id="UP001501844"/>
    </source>
</evidence>
<gene>
    <name evidence="2" type="ORF">GCM10023183_24040</name>
</gene>
<organism evidence="2 3">
    <name type="scientific">Nibribacter koreensis</name>
    <dbReference type="NCBI Taxonomy" id="1084519"/>
    <lineage>
        <taxon>Bacteria</taxon>
        <taxon>Pseudomonadati</taxon>
        <taxon>Bacteroidota</taxon>
        <taxon>Cytophagia</taxon>
        <taxon>Cytophagales</taxon>
        <taxon>Hymenobacteraceae</taxon>
        <taxon>Nibribacter</taxon>
    </lineage>
</organism>
<evidence type="ECO:0000256" key="1">
    <source>
        <dbReference type="SAM" id="MobiDB-lite"/>
    </source>
</evidence>
<protein>
    <submittedName>
        <fullName evidence="2">Uncharacterized protein</fullName>
    </submittedName>
</protein>
<comment type="caution">
    <text evidence="2">The sequence shown here is derived from an EMBL/GenBank/DDBJ whole genome shotgun (WGS) entry which is preliminary data.</text>
</comment>
<name>A0ABP8FNI9_9BACT</name>
<dbReference type="EMBL" id="BAABGX010000002">
    <property type="protein sequence ID" value="GAA4307865.1"/>
    <property type="molecule type" value="Genomic_DNA"/>
</dbReference>
<accession>A0ABP8FNI9</accession>
<reference evidence="3" key="1">
    <citation type="journal article" date="2019" name="Int. J. Syst. Evol. Microbiol.">
        <title>The Global Catalogue of Microorganisms (GCM) 10K type strain sequencing project: providing services to taxonomists for standard genome sequencing and annotation.</title>
        <authorList>
            <consortium name="The Broad Institute Genomics Platform"/>
            <consortium name="The Broad Institute Genome Sequencing Center for Infectious Disease"/>
            <person name="Wu L."/>
            <person name="Ma J."/>
        </authorList>
    </citation>
    <scope>NUCLEOTIDE SEQUENCE [LARGE SCALE GENOMIC DNA]</scope>
    <source>
        <strain evidence="3">JCM 17917</strain>
    </source>
</reference>
<dbReference type="RefSeq" id="WP_345166367.1">
    <property type="nucleotide sequence ID" value="NZ_BAABGX010000002.1"/>
</dbReference>
<sequence>MENRTNQAGQQSSASSQNNPTASNQNTSSAQSRSQNASASSQQQGQPSYTSQSQSQQSPSAQQQSQASGRNQQQNRQQQDRQGQQSSGILGGITSSLSNIQVPQAVKDFGSSVSRSYGGLTTTQKVVGGAALALGASYWAAKSSGWVGQGKANKNRNKSGR</sequence>